<proteinExistence type="predicted"/>
<dbReference type="Proteomes" id="UP001476798">
    <property type="component" value="Unassembled WGS sequence"/>
</dbReference>
<comment type="caution">
    <text evidence="1">The sequence shown here is derived from an EMBL/GenBank/DDBJ whole genome shotgun (WGS) entry which is preliminary data.</text>
</comment>
<reference evidence="1 2" key="1">
    <citation type="submission" date="2021-06" db="EMBL/GenBank/DDBJ databases">
        <authorList>
            <person name="Palmer J.M."/>
        </authorList>
    </citation>
    <scope>NUCLEOTIDE SEQUENCE [LARGE SCALE GENOMIC DNA]</scope>
    <source>
        <strain evidence="1 2">GA_2019</strain>
        <tissue evidence="1">Muscle</tissue>
    </source>
</reference>
<dbReference type="EMBL" id="JAHRIO010050473">
    <property type="protein sequence ID" value="MEQ2174559.1"/>
    <property type="molecule type" value="Genomic_DNA"/>
</dbReference>
<organism evidence="1 2">
    <name type="scientific">Goodea atripinnis</name>
    <dbReference type="NCBI Taxonomy" id="208336"/>
    <lineage>
        <taxon>Eukaryota</taxon>
        <taxon>Metazoa</taxon>
        <taxon>Chordata</taxon>
        <taxon>Craniata</taxon>
        <taxon>Vertebrata</taxon>
        <taxon>Euteleostomi</taxon>
        <taxon>Actinopterygii</taxon>
        <taxon>Neopterygii</taxon>
        <taxon>Teleostei</taxon>
        <taxon>Neoteleostei</taxon>
        <taxon>Acanthomorphata</taxon>
        <taxon>Ovalentaria</taxon>
        <taxon>Atherinomorphae</taxon>
        <taxon>Cyprinodontiformes</taxon>
        <taxon>Goodeidae</taxon>
        <taxon>Goodea</taxon>
    </lineage>
</organism>
<protein>
    <submittedName>
        <fullName evidence="1">Uncharacterized protein</fullName>
    </submittedName>
</protein>
<accession>A0ABV0NT27</accession>
<name>A0ABV0NT27_9TELE</name>
<sequence length="108" mass="12112">MGTYQCYMPKASSVKQCEIFWRRHKISVRTTTSTPAWGTEAKMATTAKVLEELKLLRSDFGAKLDRIDGRLTGIPNAVAALERKVSEVKQDQLNQAAHMEEAEARIAM</sequence>
<evidence type="ECO:0000313" key="1">
    <source>
        <dbReference type="EMBL" id="MEQ2174559.1"/>
    </source>
</evidence>
<evidence type="ECO:0000313" key="2">
    <source>
        <dbReference type="Proteomes" id="UP001476798"/>
    </source>
</evidence>
<keyword evidence="2" id="KW-1185">Reference proteome</keyword>
<gene>
    <name evidence="1" type="ORF">GOODEAATRI_009088</name>
</gene>